<keyword evidence="5" id="KW-1185">Reference proteome</keyword>
<reference evidence="4 5" key="1">
    <citation type="journal article" date="2019" name="Sci. Rep.">
        <title>A high-quality genome of Eragrostis curvula grass provides insights into Poaceae evolution and supports new strategies to enhance forage quality.</title>
        <authorList>
            <person name="Carballo J."/>
            <person name="Santos B.A.C.M."/>
            <person name="Zappacosta D."/>
            <person name="Garbus I."/>
            <person name="Selva J.P."/>
            <person name="Gallo C.A."/>
            <person name="Diaz A."/>
            <person name="Albertini E."/>
            <person name="Caccamo M."/>
            <person name="Echenique V."/>
        </authorList>
    </citation>
    <scope>NUCLEOTIDE SEQUENCE [LARGE SCALE GENOMIC DNA]</scope>
    <source>
        <strain evidence="5">cv. Victoria</strain>
        <tissue evidence="4">Leaf</tissue>
    </source>
</reference>
<feature type="non-terminal residue" evidence="4">
    <location>
        <position position="1"/>
    </location>
</feature>
<dbReference type="Pfam" id="PF00651">
    <property type="entry name" value="BTB"/>
    <property type="match status" value="1"/>
</dbReference>
<dbReference type="PROSITE" id="PS50097">
    <property type="entry name" value="BTB"/>
    <property type="match status" value="1"/>
</dbReference>
<feature type="region of interest" description="Disordered" evidence="2">
    <location>
        <begin position="157"/>
        <end position="190"/>
    </location>
</feature>
<dbReference type="InterPro" id="IPR000210">
    <property type="entry name" value="BTB/POZ_dom"/>
</dbReference>
<evidence type="ECO:0000259" key="3">
    <source>
        <dbReference type="PROSITE" id="PS50097"/>
    </source>
</evidence>
<name>A0A5J9W5D6_9POAL</name>
<dbReference type="PANTHER" id="PTHR26379">
    <property type="entry name" value="BTB/POZ AND MATH DOMAIN-CONTAINING PROTEIN 1"/>
    <property type="match status" value="1"/>
</dbReference>
<proteinExistence type="predicted"/>
<feature type="compositionally biased region" description="Acidic residues" evidence="2">
    <location>
        <begin position="1"/>
        <end position="10"/>
    </location>
</feature>
<evidence type="ECO:0000313" key="5">
    <source>
        <dbReference type="Proteomes" id="UP000324897"/>
    </source>
</evidence>
<dbReference type="Gene3D" id="3.30.710.10">
    <property type="entry name" value="Potassium Channel Kv1.1, Chain A"/>
    <property type="match status" value="1"/>
</dbReference>
<evidence type="ECO:0000313" key="4">
    <source>
        <dbReference type="EMBL" id="TVU42540.1"/>
    </source>
</evidence>
<accession>A0A5J9W5D6</accession>
<gene>
    <name evidence="4" type="ORF">EJB05_08952</name>
</gene>
<sequence>MLEASDDEGPPPELSGDFGKLLETREGSDVTFEVEGEAFPAHKIVLATRSPVFKAELYGPVGEDNNQHITIQDMHSAVFRALLHYVYTDSLPAMEDLDSDGNNDMIKYLLVAADRPPPICDFKEWIDTERSELAMEVVERKVTAKRIRRENAARAIAERERKEAKERECVEERKKEAEQHEKERERKRERARWAKQALEEGCSQAVRKGKWPRYTQ</sequence>
<dbReference type="SMART" id="SM00225">
    <property type="entry name" value="BTB"/>
    <property type="match status" value="1"/>
</dbReference>
<dbReference type="PANTHER" id="PTHR26379:SF474">
    <property type="entry name" value="OS08G0228200 PROTEIN"/>
    <property type="match status" value="1"/>
</dbReference>
<feature type="domain" description="BTB" evidence="3">
    <location>
        <begin position="28"/>
        <end position="95"/>
    </location>
</feature>
<dbReference type="AlphaFoldDB" id="A0A5J9W5D6"/>
<dbReference type="GO" id="GO:0016567">
    <property type="term" value="P:protein ubiquitination"/>
    <property type="evidence" value="ECO:0007669"/>
    <property type="project" value="InterPro"/>
</dbReference>
<evidence type="ECO:0000256" key="1">
    <source>
        <dbReference type="ARBA" id="ARBA00004906"/>
    </source>
</evidence>
<protein>
    <recommendedName>
        <fullName evidence="3">BTB domain-containing protein</fullName>
    </recommendedName>
</protein>
<dbReference type="Gramene" id="TVU42540">
    <property type="protein sequence ID" value="TVU42540"/>
    <property type="gene ID" value="EJB05_08952"/>
</dbReference>
<dbReference type="Proteomes" id="UP000324897">
    <property type="component" value="Unassembled WGS sequence"/>
</dbReference>
<comment type="pathway">
    <text evidence="1">Protein modification; protein ubiquitination.</text>
</comment>
<dbReference type="InterPro" id="IPR045005">
    <property type="entry name" value="BPM1-6"/>
</dbReference>
<dbReference type="OrthoDB" id="721961at2759"/>
<dbReference type="SUPFAM" id="SSF54695">
    <property type="entry name" value="POZ domain"/>
    <property type="match status" value="1"/>
</dbReference>
<dbReference type="EMBL" id="RWGY01000005">
    <property type="protein sequence ID" value="TVU42540.1"/>
    <property type="molecule type" value="Genomic_DNA"/>
</dbReference>
<dbReference type="InterPro" id="IPR011333">
    <property type="entry name" value="SKP1/BTB/POZ_sf"/>
</dbReference>
<organism evidence="4 5">
    <name type="scientific">Eragrostis curvula</name>
    <name type="common">weeping love grass</name>
    <dbReference type="NCBI Taxonomy" id="38414"/>
    <lineage>
        <taxon>Eukaryota</taxon>
        <taxon>Viridiplantae</taxon>
        <taxon>Streptophyta</taxon>
        <taxon>Embryophyta</taxon>
        <taxon>Tracheophyta</taxon>
        <taxon>Spermatophyta</taxon>
        <taxon>Magnoliopsida</taxon>
        <taxon>Liliopsida</taxon>
        <taxon>Poales</taxon>
        <taxon>Poaceae</taxon>
        <taxon>PACMAD clade</taxon>
        <taxon>Chloridoideae</taxon>
        <taxon>Eragrostideae</taxon>
        <taxon>Eragrostidinae</taxon>
        <taxon>Eragrostis</taxon>
    </lineage>
</organism>
<comment type="caution">
    <text evidence="4">The sequence shown here is derived from an EMBL/GenBank/DDBJ whole genome shotgun (WGS) entry which is preliminary data.</text>
</comment>
<evidence type="ECO:0000256" key="2">
    <source>
        <dbReference type="SAM" id="MobiDB-lite"/>
    </source>
</evidence>
<feature type="region of interest" description="Disordered" evidence="2">
    <location>
        <begin position="1"/>
        <end position="20"/>
    </location>
</feature>